<dbReference type="AlphaFoldDB" id="A0A5M6IMJ9"/>
<dbReference type="NCBIfam" id="TIGR03118">
    <property type="entry name" value="PEPCTERM_chp_1"/>
    <property type="match status" value="1"/>
</dbReference>
<dbReference type="OrthoDB" id="581621at2"/>
<feature type="region of interest" description="Disordered" evidence="1">
    <location>
        <begin position="349"/>
        <end position="368"/>
    </location>
</feature>
<keyword evidence="3" id="KW-1185">Reference proteome</keyword>
<gene>
    <name evidence="2" type="ORF">F1189_24180</name>
</gene>
<reference evidence="2 3" key="1">
    <citation type="submission" date="2019-09" db="EMBL/GenBank/DDBJ databases">
        <title>Genome sequence of Rhodovastum atsumiense, a diverse member of the Acetobacteraceae family of non-sulfur purple photosynthetic bacteria.</title>
        <authorList>
            <person name="Meyer T."/>
            <person name="Kyndt J."/>
        </authorList>
    </citation>
    <scope>NUCLEOTIDE SEQUENCE [LARGE SCALE GENOMIC DNA]</scope>
    <source>
        <strain evidence="2 3">DSM 21279</strain>
    </source>
</reference>
<comment type="caution">
    <text evidence="2">The sequence shown here is derived from an EMBL/GenBank/DDBJ whole genome shotgun (WGS) entry which is preliminary data.</text>
</comment>
<dbReference type="SUPFAM" id="SSF75011">
    <property type="entry name" value="3-carboxy-cis,cis-mucoante lactonizing enzyme"/>
    <property type="match status" value="1"/>
</dbReference>
<dbReference type="InterPro" id="IPR017549">
    <property type="entry name" value="APMV_L690"/>
</dbReference>
<accession>A0A5M6IMJ9</accession>
<protein>
    <submittedName>
        <fullName evidence="2">TIGR03118 family protein</fullName>
    </submittedName>
</protein>
<evidence type="ECO:0000313" key="3">
    <source>
        <dbReference type="Proteomes" id="UP000325255"/>
    </source>
</evidence>
<feature type="region of interest" description="Disordered" evidence="1">
    <location>
        <begin position="1"/>
        <end position="21"/>
    </location>
</feature>
<sequence>MGFIRPAGRGGGVDASRPERGREVTQANLVSDGFVRAAHTDGHLINPWGVSFAPGGPFWISDNGSGVATIHDGTGRTLPLGGHAAITIAAARGSHDPATPTGQVFNSTGSGFGITAGGKSAASVFLFATEDGTISGWNPRVDAGRSVLAVDGSGHGAVYKGLAMAQVNGRPRLYAADFRNSRVDIFDSRFAHVGSFTDPSLPKGYAPFNVQALGGRVFVTFALQDADRKDDVAGAGHGYVDEFDTSGHMVRRIASGGPLNSPWGLDIAPAGFGSVGGDLLVGNFGDGTIDAFDLGTDHFIGRLLGTDGRPLVIGDLWALTNGNGGNGGDPGKVYFTAGVQDEAHGLFGSLSPLGRPPPMPGHGMSPYA</sequence>
<name>A0A5M6IMJ9_9PROT</name>
<dbReference type="Gene3D" id="2.120.10.30">
    <property type="entry name" value="TolB, C-terminal domain"/>
    <property type="match status" value="1"/>
</dbReference>
<evidence type="ECO:0000313" key="2">
    <source>
        <dbReference type="EMBL" id="KAA5609476.1"/>
    </source>
</evidence>
<organism evidence="2 3">
    <name type="scientific">Rhodovastum atsumiense</name>
    <dbReference type="NCBI Taxonomy" id="504468"/>
    <lineage>
        <taxon>Bacteria</taxon>
        <taxon>Pseudomonadati</taxon>
        <taxon>Pseudomonadota</taxon>
        <taxon>Alphaproteobacteria</taxon>
        <taxon>Acetobacterales</taxon>
        <taxon>Acetobacteraceae</taxon>
        <taxon>Rhodovastum</taxon>
    </lineage>
</organism>
<dbReference type="InterPro" id="IPR011042">
    <property type="entry name" value="6-blade_b-propeller_TolB-like"/>
</dbReference>
<dbReference type="Proteomes" id="UP000325255">
    <property type="component" value="Unassembled WGS sequence"/>
</dbReference>
<evidence type="ECO:0000256" key="1">
    <source>
        <dbReference type="SAM" id="MobiDB-lite"/>
    </source>
</evidence>
<dbReference type="EMBL" id="VWPK01000050">
    <property type="protein sequence ID" value="KAA5609476.1"/>
    <property type="molecule type" value="Genomic_DNA"/>
</dbReference>
<proteinExistence type="predicted"/>